<dbReference type="GO" id="GO:0005737">
    <property type="term" value="C:cytoplasm"/>
    <property type="evidence" value="ECO:0007669"/>
    <property type="project" value="TreeGrafter"/>
</dbReference>
<organism evidence="3 4">
    <name type="scientific">Habropoda laboriosa</name>
    <dbReference type="NCBI Taxonomy" id="597456"/>
    <lineage>
        <taxon>Eukaryota</taxon>
        <taxon>Metazoa</taxon>
        <taxon>Ecdysozoa</taxon>
        <taxon>Arthropoda</taxon>
        <taxon>Hexapoda</taxon>
        <taxon>Insecta</taxon>
        <taxon>Pterygota</taxon>
        <taxon>Neoptera</taxon>
        <taxon>Endopterygota</taxon>
        <taxon>Hymenoptera</taxon>
        <taxon>Apocrita</taxon>
        <taxon>Aculeata</taxon>
        <taxon>Apoidea</taxon>
        <taxon>Anthophila</taxon>
        <taxon>Apidae</taxon>
        <taxon>Habropoda</taxon>
    </lineage>
</organism>
<evidence type="ECO:0000313" key="4">
    <source>
        <dbReference type="Proteomes" id="UP000053825"/>
    </source>
</evidence>
<dbReference type="STRING" id="597456.A0A0L7RIC6"/>
<feature type="non-terminal residue" evidence="3">
    <location>
        <position position="1"/>
    </location>
</feature>
<dbReference type="GO" id="GO:0006796">
    <property type="term" value="P:phosphate-containing compound metabolic process"/>
    <property type="evidence" value="ECO:0007669"/>
    <property type="project" value="UniProtKB-ARBA"/>
</dbReference>
<gene>
    <name evidence="3" type="ORF">WH47_03636</name>
</gene>
<evidence type="ECO:0000259" key="2">
    <source>
        <dbReference type="Pfam" id="PF00294"/>
    </source>
</evidence>
<evidence type="ECO:0000313" key="3">
    <source>
        <dbReference type="EMBL" id="KOC70620.1"/>
    </source>
</evidence>
<dbReference type="InterPro" id="IPR011611">
    <property type="entry name" value="PfkB_dom"/>
</dbReference>
<dbReference type="PANTHER" id="PTHR42909">
    <property type="entry name" value="ZGC:136858"/>
    <property type="match status" value="1"/>
</dbReference>
<feature type="domain" description="Carbohydrate kinase PfkB" evidence="2">
    <location>
        <begin position="7"/>
        <end position="133"/>
    </location>
</feature>
<keyword evidence="4" id="KW-1185">Reference proteome</keyword>
<dbReference type="PANTHER" id="PTHR42909:SF1">
    <property type="entry name" value="CARBOHYDRATE KINASE PFKB DOMAIN-CONTAINING PROTEIN"/>
    <property type="match status" value="1"/>
</dbReference>
<dbReference type="Pfam" id="PF00294">
    <property type="entry name" value="PfkB"/>
    <property type="match status" value="1"/>
</dbReference>
<dbReference type="OrthoDB" id="198885at2759"/>
<keyword evidence="3" id="KW-0808">Transferase</keyword>
<reference evidence="3 4" key="1">
    <citation type="submission" date="2015-07" db="EMBL/GenBank/DDBJ databases">
        <title>The genome of Habropoda laboriosa.</title>
        <authorList>
            <person name="Pan H."/>
            <person name="Kapheim K."/>
        </authorList>
    </citation>
    <scope>NUCLEOTIDE SEQUENCE [LARGE SCALE GENOMIC DNA]</scope>
    <source>
        <strain evidence="3">0110345459</strain>
    </source>
</reference>
<evidence type="ECO:0000256" key="1">
    <source>
        <dbReference type="ARBA" id="ARBA00022723"/>
    </source>
</evidence>
<dbReference type="GO" id="GO:0016798">
    <property type="term" value="F:hydrolase activity, acting on glycosyl bonds"/>
    <property type="evidence" value="ECO:0007669"/>
    <property type="project" value="TreeGrafter"/>
</dbReference>
<dbReference type="SUPFAM" id="SSF53613">
    <property type="entry name" value="Ribokinase-like"/>
    <property type="match status" value="1"/>
</dbReference>
<dbReference type="GO" id="GO:0016301">
    <property type="term" value="F:kinase activity"/>
    <property type="evidence" value="ECO:0007669"/>
    <property type="project" value="UniProtKB-KW"/>
</dbReference>
<dbReference type="GO" id="GO:0004730">
    <property type="term" value="F:pseudouridylate synthase activity"/>
    <property type="evidence" value="ECO:0007669"/>
    <property type="project" value="TreeGrafter"/>
</dbReference>
<keyword evidence="1" id="KW-0479">Metal-binding</keyword>
<dbReference type="Gene3D" id="3.40.1190.20">
    <property type="match status" value="1"/>
</dbReference>
<proteinExistence type="predicted"/>
<protein>
    <submittedName>
        <fullName evidence="3">Pseudouridine kinase</fullName>
    </submittedName>
</protein>
<keyword evidence="3" id="KW-0418">Kinase</keyword>
<dbReference type="AlphaFoldDB" id="A0A0L7RIC6"/>
<sequence length="139" mass="14896">QNDGRMYAGRSRESCGGVGRNIANSLISLGLNATRLISAVGNDQPGKAIIKSLGDDGGHTVEQLSNMNTARCAVIIDHRGDCRLLISEMDVLANIKADVVKKHKSYVENASFIILDGNLPFETIRYVLDLAASSKIPGK</sequence>
<dbReference type="Proteomes" id="UP000053825">
    <property type="component" value="Unassembled WGS sequence"/>
</dbReference>
<dbReference type="InterPro" id="IPR029056">
    <property type="entry name" value="Ribokinase-like"/>
</dbReference>
<dbReference type="GO" id="GO:0046872">
    <property type="term" value="F:metal ion binding"/>
    <property type="evidence" value="ECO:0007669"/>
    <property type="project" value="UniProtKB-KW"/>
</dbReference>
<name>A0A0L7RIC6_9HYME</name>
<accession>A0A0L7RIC6</accession>
<dbReference type="EMBL" id="KQ414584">
    <property type="protein sequence ID" value="KOC70620.1"/>
    <property type="molecule type" value="Genomic_DNA"/>
</dbReference>